<keyword evidence="2" id="KW-0560">Oxidoreductase</keyword>
<dbReference type="InterPro" id="IPR022663">
    <property type="entry name" value="DapB_C"/>
</dbReference>
<dbReference type="AlphaFoldDB" id="A0A7W7QBS4"/>
<dbReference type="EMBL" id="JACHJQ010000008">
    <property type="protein sequence ID" value="MBB4910645.1"/>
    <property type="molecule type" value="Genomic_DNA"/>
</dbReference>
<sequence>MSEARFTLGVVGSTGRLGTAIMAECRHRNVPVGVTASRAGWRLDEPANVLVDASSAGALADTVDHCQRHQAALVYAVSTISPAAHDRLWRLSELVPVLLADNLSFGHWLQTALVRTIATLTAPFENQPRMSVFERHPVTKADRPSASARSLAAAWAGASPPNCHGEVASFRAGQPVSDHVVTFDLPGESVSVHHGVSDLRAAAMGLLVAAAHLAGRSPGLLLMDEVYSAVAAEGARR</sequence>
<dbReference type="SUPFAM" id="SSF55347">
    <property type="entry name" value="Glyceraldehyde-3-phosphate dehydrogenase-like, C-terminal domain"/>
    <property type="match status" value="1"/>
</dbReference>
<dbReference type="Proteomes" id="UP000520767">
    <property type="component" value="Unassembled WGS sequence"/>
</dbReference>
<dbReference type="Gene3D" id="3.40.50.720">
    <property type="entry name" value="NAD(P)-binding Rossmann-like Domain"/>
    <property type="match status" value="1"/>
</dbReference>
<dbReference type="GO" id="GO:0008839">
    <property type="term" value="F:4-hydroxy-tetrahydrodipicolinate reductase"/>
    <property type="evidence" value="ECO:0007669"/>
    <property type="project" value="UniProtKB-EC"/>
</dbReference>
<proteinExistence type="predicted"/>
<accession>A0A7W7QBS4</accession>
<dbReference type="InterPro" id="IPR023940">
    <property type="entry name" value="DHDPR_bac"/>
</dbReference>
<dbReference type="PIRSF" id="PIRSF000161">
    <property type="entry name" value="DHPR"/>
    <property type="match status" value="1"/>
</dbReference>
<dbReference type="SUPFAM" id="SSF51735">
    <property type="entry name" value="NAD(P)-binding Rossmann-fold domains"/>
    <property type="match status" value="1"/>
</dbReference>
<dbReference type="RefSeq" id="WP_184814710.1">
    <property type="nucleotide sequence ID" value="NZ_JACHJQ010000008.1"/>
</dbReference>
<evidence type="ECO:0000259" key="1">
    <source>
        <dbReference type="Pfam" id="PF05173"/>
    </source>
</evidence>
<evidence type="ECO:0000313" key="2">
    <source>
        <dbReference type="EMBL" id="MBB4910645.1"/>
    </source>
</evidence>
<dbReference type="GO" id="GO:0009089">
    <property type="term" value="P:lysine biosynthetic process via diaminopimelate"/>
    <property type="evidence" value="ECO:0007669"/>
    <property type="project" value="InterPro"/>
</dbReference>
<dbReference type="PANTHER" id="PTHR20836">
    <property type="entry name" value="DIHYDRODIPICOLINATE REDUCTASE"/>
    <property type="match status" value="1"/>
</dbReference>
<keyword evidence="3" id="KW-1185">Reference proteome</keyword>
<dbReference type="EC" id="1.17.1.8" evidence="2"/>
<evidence type="ECO:0000313" key="3">
    <source>
        <dbReference type="Proteomes" id="UP000520767"/>
    </source>
</evidence>
<protein>
    <submittedName>
        <fullName evidence="2">4-hydroxy-tetrahydrodipicolinate reductase</fullName>
        <ecNumber evidence="2">1.17.1.8</ecNumber>
    </submittedName>
</protein>
<dbReference type="InterPro" id="IPR036291">
    <property type="entry name" value="NAD(P)-bd_dom_sf"/>
</dbReference>
<dbReference type="GO" id="GO:0005829">
    <property type="term" value="C:cytosol"/>
    <property type="evidence" value="ECO:0007669"/>
    <property type="project" value="TreeGrafter"/>
</dbReference>
<reference evidence="2 3" key="1">
    <citation type="submission" date="2020-08" db="EMBL/GenBank/DDBJ databases">
        <title>Genomic Encyclopedia of Type Strains, Phase III (KMG-III): the genomes of soil and plant-associated and newly described type strains.</title>
        <authorList>
            <person name="Whitman W."/>
        </authorList>
    </citation>
    <scope>NUCLEOTIDE SEQUENCE [LARGE SCALE GENOMIC DNA]</scope>
    <source>
        <strain evidence="2 3">CECT 8960</strain>
    </source>
</reference>
<dbReference type="PANTHER" id="PTHR20836:SF0">
    <property type="entry name" value="4-HYDROXY-TETRAHYDRODIPICOLINATE REDUCTASE 1, CHLOROPLASTIC-RELATED"/>
    <property type="match status" value="1"/>
</dbReference>
<organism evidence="2 3">
    <name type="scientific">Actinophytocola algeriensis</name>
    <dbReference type="NCBI Taxonomy" id="1768010"/>
    <lineage>
        <taxon>Bacteria</taxon>
        <taxon>Bacillati</taxon>
        <taxon>Actinomycetota</taxon>
        <taxon>Actinomycetes</taxon>
        <taxon>Pseudonocardiales</taxon>
        <taxon>Pseudonocardiaceae</taxon>
    </lineage>
</organism>
<comment type="caution">
    <text evidence="2">The sequence shown here is derived from an EMBL/GenBank/DDBJ whole genome shotgun (WGS) entry which is preliminary data.</text>
</comment>
<name>A0A7W7QBS4_9PSEU</name>
<dbReference type="Gene3D" id="3.30.360.10">
    <property type="entry name" value="Dihydrodipicolinate Reductase, domain 2"/>
    <property type="match status" value="1"/>
</dbReference>
<dbReference type="GO" id="GO:0019877">
    <property type="term" value="P:diaminopimelate biosynthetic process"/>
    <property type="evidence" value="ECO:0007669"/>
    <property type="project" value="TreeGrafter"/>
</dbReference>
<feature type="domain" description="Dihydrodipicolinate reductase C-terminal" evidence="1">
    <location>
        <begin position="113"/>
        <end position="226"/>
    </location>
</feature>
<gene>
    <name evidence="2" type="ORF">FHR82_006904</name>
</gene>
<dbReference type="Pfam" id="PF05173">
    <property type="entry name" value="DapB_C"/>
    <property type="match status" value="1"/>
</dbReference>